<dbReference type="SUPFAM" id="SSF51735">
    <property type="entry name" value="NAD(P)-binding Rossmann-fold domains"/>
    <property type="match status" value="1"/>
</dbReference>
<dbReference type="InterPro" id="IPR036291">
    <property type="entry name" value="NAD(P)-bd_dom_sf"/>
</dbReference>
<dbReference type="Gene3D" id="3.40.50.720">
    <property type="entry name" value="NAD(P)-binding Rossmann-like Domain"/>
    <property type="match status" value="1"/>
</dbReference>
<reference evidence="1" key="1">
    <citation type="submission" date="2022-09" db="EMBL/GenBank/DDBJ databases">
        <title>Actin cytoskeleton and complex cell architecture in an #Asgard archaeon.</title>
        <authorList>
            <person name="Ponce Toledo R.I."/>
            <person name="Schleper C."/>
            <person name="Rodrigues Oliveira T."/>
            <person name="Wollweber F."/>
            <person name="Xu J."/>
            <person name="Rittmann S."/>
            <person name="Klingl A."/>
            <person name="Pilhofer M."/>
        </authorList>
    </citation>
    <scope>NUCLEOTIDE SEQUENCE</scope>
    <source>
        <strain evidence="1">B-35</strain>
    </source>
</reference>
<dbReference type="PANTHER" id="PTHR44147">
    <property type="entry name" value="DEHYDROGENASE/REDUCTASE SDR FAMILY MEMBER 1"/>
    <property type="match status" value="1"/>
</dbReference>
<protein>
    <submittedName>
        <fullName evidence="1">Uncharacterized protein</fullName>
    </submittedName>
</protein>
<accession>A0ABY6HRY5</accession>
<gene>
    <name evidence="1" type="ORF">NEF87_001601</name>
</gene>
<dbReference type="EMBL" id="CP104013">
    <property type="protein sequence ID" value="UYP45316.1"/>
    <property type="molecule type" value="Genomic_DNA"/>
</dbReference>
<dbReference type="InterPro" id="IPR002347">
    <property type="entry name" value="SDR_fam"/>
</dbReference>
<evidence type="ECO:0000313" key="2">
    <source>
        <dbReference type="Proteomes" id="UP001208689"/>
    </source>
</evidence>
<dbReference type="Proteomes" id="UP001208689">
    <property type="component" value="Chromosome"/>
</dbReference>
<sequence>MSLKGKIALITGASRGAGRGIAIELAQERVKVYITGRSRRGKKETTQHKKLTLDDTTDIITKMGGRAIPITCDHTQEKEIRNVFNQINRDEGKLDILVNNVWGGYMGEYGKLDIETASFSAPFWEQPLWRFDKMFNTALRAHYIASQLAAPLMMAQNEGLIITTSFWDQDKYISNLPYDLVKMAKKRLSYGMAIELQPYNITAITIGLGWIRTEHLKNENDLDDENYKHREGFELTESTRYVGRAIVALASDPNRIKYTGKVLTTSELARIYQFTDLDGTQPKYFSIPDKSNGITQRQSQK</sequence>
<dbReference type="PRINTS" id="PR00081">
    <property type="entry name" value="GDHRDH"/>
</dbReference>
<name>A0ABY6HRY5_9ARCH</name>
<dbReference type="PANTHER" id="PTHR44147:SF2">
    <property type="entry name" value="DEHYDROGENASE_REDUCTASE SDR FAMILY MEMBER 1"/>
    <property type="match status" value="1"/>
</dbReference>
<keyword evidence="2" id="KW-1185">Reference proteome</keyword>
<proteinExistence type="predicted"/>
<evidence type="ECO:0000313" key="1">
    <source>
        <dbReference type="EMBL" id="UYP45316.1"/>
    </source>
</evidence>
<dbReference type="Pfam" id="PF00106">
    <property type="entry name" value="adh_short"/>
    <property type="match status" value="1"/>
</dbReference>
<organism evidence="1 2">
    <name type="scientific">Candidatus Lokiarchaeum ossiferum</name>
    <dbReference type="NCBI Taxonomy" id="2951803"/>
    <lineage>
        <taxon>Archaea</taxon>
        <taxon>Promethearchaeati</taxon>
        <taxon>Promethearchaeota</taxon>
        <taxon>Promethearchaeia</taxon>
        <taxon>Promethearchaeales</taxon>
        <taxon>Promethearchaeaceae</taxon>
        <taxon>Candidatus Lokiarchaeum</taxon>
    </lineage>
</organism>